<dbReference type="OrthoDB" id="295274at2759"/>
<dbReference type="AlphaFoldDB" id="G2WXS6"/>
<dbReference type="GeneID" id="20703871"/>
<evidence type="ECO:0000256" key="3">
    <source>
        <dbReference type="ARBA" id="ARBA00023163"/>
    </source>
</evidence>
<dbReference type="EMBL" id="DS572698">
    <property type="protein sequence ID" value="EGY20884.1"/>
    <property type="molecule type" value="Genomic_DNA"/>
</dbReference>
<dbReference type="SUPFAM" id="SSF57959">
    <property type="entry name" value="Leucine zipper domain"/>
    <property type="match status" value="1"/>
</dbReference>
<dbReference type="GO" id="GO:0005634">
    <property type="term" value="C:nucleus"/>
    <property type="evidence" value="ECO:0007669"/>
    <property type="project" value="UniProtKB-SubCell"/>
</dbReference>
<feature type="coiled-coil region" evidence="5">
    <location>
        <begin position="168"/>
        <end position="202"/>
    </location>
</feature>
<dbReference type="Pfam" id="PF00170">
    <property type="entry name" value="bZIP_1"/>
    <property type="match status" value="1"/>
</dbReference>
<evidence type="ECO:0000256" key="6">
    <source>
        <dbReference type="SAM" id="MobiDB-lite"/>
    </source>
</evidence>
<dbReference type="STRING" id="498257.G2WXS6"/>
<dbReference type="HOGENOM" id="CLU_1225586_0_0_1"/>
<evidence type="ECO:0000256" key="1">
    <source>
        <dbReference type="ARBA" id="ARBA00004123"/>
    </source>
</evidence>
<comment type="subcellular location">
    <subcellularLocation>
        <location evidence="1">Nucleus</location>
    </subcellularLocation>
</comment>
<evidence type="ECO:0000256" key="2">
    <source>
        <dbReference type="ARBA" id="ARBA00023015"/>
    </source>
</evidence>
<dbReference type="InterPro" id="IPR004827">
    <property type="entry name" value="bZIP"/>
</dbReference>
<evidence type="ECO:0000259" key="7">
    <source>
        <dbReference type="PROSITE" id="PS50217"/>
    </source>
</evidence>
<dbReference type="PROSITE" id="PS50217">
    <property type="entry name" value="BZIP"/>
    <property type="match status" value="1"/>
</dbReference>
<dbReference type="KEGG" id="vda:VDAG_02408"/>
<keyword evidence="2" id="KW-0805">Transcription regulation</keyword>
<feature type="domain" description="BZIP" evidence="7">
    <location>
        <begin position="143"/>
        <end position="206"/>
    </location>
</feature>
<dbReference type="GO" id="GO:0003700">
    <property type="term" value="F:DNA-binding transcription factor activity"/>
    <property type="evidence" value="ECO:0007669"/>
    <property type="project" value="InterPro"/>
</dbReference>
<dbReference type="OMA" id="NSFANHE"/>
<keyword evidence="4" id="KW-0539">Nucleus</keyword>
<dbReference type="PANTHER" id="PTHR19304">
    <property type="entry name" value="CYCLIC-AMP RESPONSE ELEMENT BINDING PROTEIN"/>
    <property type="match status" value="1"/>
</dbReference>
<evidence type="ECO:0000256" key="5">
    <source>
        <dbReference type="SAM" id="Coils"/>
    </source>
</evidence>
<dbReference type="Proteomes" id="UP000001611">
    <property type="component" value="Chromosome 3"/>
</dbReference>
<evidence type="ECO:0000313" key="9">
    <source>
        <dbReference type="Proteomes" id="UP000001611"/>
    </source>
</evidence>
<name>G2WXS6_VERDV</name>
<organism evidence="8 9">
    <name type="scientific">Verticillium dahliae (strain VdLs.17 / ATCC MYA-4575 / FGSC 10137)</name>
    <name type="common">Verticillium wilt</name>
    <dbReference type="NCBI Taxonomy" id="498257"/>
    <lineage>
        <taxon>Eukaryota</taxon>
        <taxon>Fungi</taxon>
        <taxon>Dikarya</taxon>
        <taxon>Ascomycota</taxon>
        <taxon>Pezizomycotina</taxon>
        <taxon>Sordariomycetes</taxon>
        <taxon>Hypocreomycetidae</taxon>
        <taxon>Glomerellales</taxon>
        <taxon>Plectosphaerellaceae</taxon>
        <taxon>Verticillium</taxon>
    </lineage>
</organism>
<accession>G2WXS6</accession>
<dbReference type="Gene3D" id="1.20.5.170">
    <property type="match status" value="1"/>
</dbReference>
<dbReference type="InParanoid" id="G2WXS6"/>
<reference evidence="8 9" key="1">
    <citation type="submission" date="2008-03" db="EMBL/GenBank/DDBJ databases">
        <title>The Genome Sequence of Verticillium dahliae VdLs.17.</title>
        <authorList>
            <consortium name="The Broad Institute Genome Sequencing Platform"/>
            <person name="Ma L.-J.J."/>
            <person name="Klosterman S.J."/>
            <person name="Subbarao K."/>
            <person name="Dobinson K."/>
            <person name="Veronese P."/>
            <person name="Kang S."/>
            <person name="Gold S.E."/>
            <person name="Young S."/>
            <person name="Jaffe D."/>
            <person name="Gnerre S."/>
            <person name="Berlin A."/>
            <person name="Heiman D."/>
            <person name="Hepburn T."/>
            <person name="Sykes S."/>
            <person name="Alvarado L."/>
            <person name="Kodira C.D."/>
            <person name="Lander E."/>
            <person name="Galagan J."/>
            <person name="Nusbaum C."/>
            <person name="Birren B."/>
        </authorList>
    </citation>
    <scope>NUCLEOTIDE SEQUENCE [LARGE SCALE GENOMIC DNA]</scope>
    <source>
        <strain evidence="9">VdLs.17 / ATCC MYA-4575 / FGSC 10137</strain>
    </source>
</reference>
<dbReference type="SMART" id="SM00338">
    <property type="entry name" value="BRLZ"/>
    <property type="match status" value="1"/>
</dbReference>
<dbReference type="InterPro" id="IPR051027">
    <property type="entry name" value="bZIP_transcription_factors"/>
</dbReference>
<protein>
    <recommendedName>
        <fullName evidence="7">BZIP domain-containing protein</fullName>
    </recommendedName>
</protein>
<evidence type="ECO:0000256" key="4">
    <source>
        <dbReference type="ARBA" id="ARBA00023242"/>
    </source>
</evidence>
<gene>
    <name evidence="8" type="ORF">VDAG_02408</name>
</gene>
<feature type="compositionally biased region" description="Polar residues" evidence="6">
    <location>
        <begin position="42"/>
        <end position="52"/>
    </location>
</feature>
<feature type="compositionally biased region" description="Polar residues" evidence="6">
    <location>
        <begin position="124"/>
        <end position="138"/>
    </location>
</feature>
<feature type="compositionally biased region" description="Polar residues" evidence="6">
    <location>
        <begin position="80"/>
        <end position="90"/>
    </location>
</feature>
<dbReference type="RefSeq" id="XP_009651356.1">
    <property type="nucleotide sequence ID" value="XM_009653061.1"/>
</dbReference>
<feature type="region of interest" description="Disordered" evidence="6">
    <location>
        <begin position="19"/>
        <end position="52"/>
    </location>
</feature>
<evidence type="ECO:0000313" key="8">
    <source>
        <dbReference type="EMBL" id="EGY20884.1"/>
    </source>
</evidence>
<sequence>MVDYWGGGTLGTLLLGQSVVPLPSSARDDKDSVLPEAEPEAHSNTTNTTAQGALSSDYFVLASSGSVPVAYGPSHETEHQPLQAQLSSIQPKRRGRPPKKRPAQDKETSPRTVAPGTKFDRYSSAFSIDLSPSPQTDKPASGSDKKTRLRARNRAAADMYRARKQRGIEDLQAQEDAISAVNESLQEKYAKLRGEVLMLRDMVLQHDGCGGPFIESYTKNAAVNLS</sequence>
<dbReference type="InterPro" id="IPR046347">
    <property type="entry name" value="bZIP_sf"/>
</dbReference>
<proteinExistence type="predicted"/>
<keyword evidence="5" id="KW-0175">Coiled coil</keyword>
<feature type="compositionally biased region" description="Basic residues" evidence="6">
    <location>
        <begin position="91"/>
        <end position="101"/>
    </location>
</feature>
<keyword evidence="3" id="KW-0804">Transcription</keyword>
<feature type="region of interest" description="Disordered" evidence="6">
    <location>
        <begin position="66"/>
        <end position="150"/>
    </location>
</feature>
<keyword evidence="9" id="KW-1185">Reference proteome</keyword>